<protein>
    <submittedName>
        <fullName evidence="1">Uncharacterized protein</fullName>
    </submittedName>
</protein>
<evidence type="ECO:0000313" key="1">
    <source>
        <dbReference type="EMBL" id="RKF48611.1"/>
    </source>
</evidence>
<accession>A0A3R7EUM8</accession>
<proteinExistence type="predicted"/>
<sequence length="108" mass="12257">MSACDSGRNVDVLINSPDIYYRLKHPLMRTAERGEYANQPALRGMATFVSSPRYLPGHKTVRVACYDRIHSGWVKMTGRPVMLRARVECDDGSRARQSFDWHQTNAGT</sequence>
<dbReference type="Proteomes" id="UP000283709">
    <property type="component" value="Unassembled WGS sequence"/>
</dbReference>
<dbReference type="AlphaFoldDB" id="A0A3R7EUM8"/>
<evidence type="ECO:0000313" key="2">
    <source>
        <dbReference type="Proteomes" id="UP000283709"/>
    </source>
</evidence>
<dbReference type="RefSeq" id="WP_120343869.1">
    <property type="nucleotide sequence ID" value="NZ_MCAS01000007.1"/>
</dbReference>
<name>A0A3R7EUM8_9BURK</name>
<dbReference type="EMBL" id="MCAS01000007">
    <property type="protein sequence ID" value="RKF48611.1"/>
    <property type="molecule type" value="Genomic_DNA"/>
</dbReference>
<comment type="caution">
    <text evidence="1">The sequence shown here is derived from an EMBL/GenBank/DDBJ whole genome shotgun (WGS) entry which is preliminary data.</text>
</comment>
<gene>
    <name evidence="1" type="ORF">BCY88_20765</name>
</gene>
<organism evidence="1 2">
    <name type="scientific">Paraburkholderia fungorum</name>
    <dbReference type="NCBI Taxonomy" id="134537"/>
    <lineage>
        <taxon>Bacteria</taxon>
        <taxon>Pseudomonadati</taxon>
        <taxon>Pseudomonadota</taxon>
        <taxon>Betaproteobacteria</taxon>
        <taxon>Burkholderiales</taxon>
        <taxon>Burkholderiaceae</taxon>
        <taxon>Paraburkholderia</taxon>
    </lineage>
</organism>
<reference evidence="1 2" key="1">
    <citation type="submission" date="2016-07" db="EMBL/GenBank/DDBJ databases">
        <title>Genome analysis of Burkholderia fungorum ES3-20.</title>
        <authorList>
            <person name="Xu D."/>
            <person name="Yao R."/>
            <person name="Zheng S."/>
        </authorList>
    </citation>
    <scope>NUCLEOTIDE SEQUENCE [LARGE SCALE GENOMIC DNA]</scope>
    <source>
        <strain evidence="1 2">ES3-20</strain>
    </source>
</reference>